<evidence type="ECO:0000259" key="3">
    <source>
        <dbReference type="Pfam" id="PF01345"/>
    </source>
</evidence>
<keyword evidence="1" id="KW-1133">Transmembrane helix</keyword>
<dbReference type="InterPro" id="IPR052918">
    <property type="entry name" value="Motility_Chemotaxis_Reg"/>
</dbReference>
<feature type="domain" description="DUF11" evidence="3">
    <location>
        <begin position="1092"/>
        <end position="1176"/>
    </location>
</feature>
<dbReference type="InterPro" id="IPR057708">
    <property type="entry name" value="DUF7948"/>
</dbReference>
<feature type="signal peptide" evidence="2">
    <location>
        <begin position="1"/>
        <end position="28"/>
    </location>
</feature>
<gene>
    <name evidence="5" type="ordered locus">AciX9_3994</name>
</gene>
<feature type="transmembrane region" description="Helical" evidence="1">
    <location>
        <begin position="2501"/>
        <end position="2522"/>
    </location>
</feature>
<dbReference type="InterPro" id="IPR047589">
    <property type="entry name" value="DUF11_rpt"/>
</dbReference>
<feature type="chain" id="PRO_5003234421" evidence="2">
    <location>
        <begin position="29"/>
        <end position="2563"/>
    </location>
</feature>
<dbReference type="PANTHER" id="PTHR35580:SF1">
    <property type="entry name" value="PHYTASE-LIKE DOMAIN-CONTAINING PROTEIN"/>
    <property type="match status" value="1"/>
</dbReference>
<keyword evidence="1" id="KW-0472">Membrane</keyword>
<dbReference type="RefSeq" id="WP_013572702.1">
    <property type="nucleotide sequence ID" value="NC_015057.1"/>
</dbReference>
<name>E8X5Q6_GRATM</name>
<evidence type="ECO:0000313" key="6">
    <source>
        <dbReference type="Proteomes" id="UP000000343"/>
    </source>
</evidence>
<evidence type="ECO:0000259" key="4">
    <source>
        <dbReference type="Pfam" id="PF25778"/>
    </source>
</evidence>
<geneLocation type="plasmid" evidence="5 6">
    <name>pACIX901</name>
</geneLocation>
<keyword evidence="6" id="KW-1185">Reference proteome</keyword>
<dbReference type="HOGENOM" id="CLU_228085_0_0_0"/>
<dbReference type="EMBL" id="CP002481">
    <property type="protein sequence ID" value="ADW70790.1"/>
    <property type="molecule type" value="Genomic_DNA"/>
</dbReference>
<feature type="transmembrane region" description="Helical" evidence="1">
    <location>
        <begin position="2471"/>
        <end position="2489"/>
    </location>
</feature>
<evidence type="ECO:0000256" key="2">
    <source>
        <dbReference type="SAM" id="SignalP"/>
    </source>
</evidence>
<keyword evidence="5" id="KW-0614">Plasmid</keyword>
<dbReference type="PANTHER" id="PTHR35580">
    <property type="entry name" value="CELL SURFACE GLYCOPROTEIN (S-LAYER PROTEIN)-LIKE PROTEIN"/>
    <property type="match status" value="1"/>
</dbReference>
<organism evidence="6">
    <name type="scientific">Granulicella tundricola (strain ATCC BAA-1859 / DSM 23138 / MP5ACTX9)</name>
    <dbReference type="NCBI Taxonomy" id="1198114"/>
    <lineage>
        <taxon>Bacteria</taxon>
        <taxon>Pseudomonadati</taxon>
        <taxon>Acidobacteriota</taxon>
        <taxon>Terriglobia</taxon>
        <taxon>Terriglobales</taxon>
        <taxon>Acidobacteriaceae</taxon>
        <taxon>Granulicella</taxon>
    </lineage>
</organism>
<reference evidence="6" key="1">
    <citation type="submission" date="2011-01" db="EMBL/GenBank/DDBJ databases">
        <title>Complete sequence of plasmid1 of Acidobacterium sp. MP5ACTX9.</title>
        <authorList>
            <consortium name="US DOE Joint Genome Institute"/>
            <person name="Lucas S."/>
            <person name="Copeland A."/>
            <person name="Lapidus A."/>
            <person name="Cheng J.-F."/>
            <person name="Goodwin L."/>
            <person name="Pitluck S."/>
            <person name="Teshima H."/>
            <person name="Detter J.C."/>
            <person name="Han C."/>
            <person name="Tapia R."/>
            <person name="Land M."/>
            <person name="Hauser L."/>
            <person name="Kyrpides N."/>
            <person name="Ivanova N."/>
            <person name="Ovchinnikova G."/>
            <person name="Pagani I."/>
            <person name="Rawat S.R."/>
            <person name="Mannisto M."/>
            <person name="Haggblom M.M."/>
            <person name="Woyke T."/>
        </authorList>
    </citation>
    <scope>NUCLEOTIDE SEQUENCE [LARGE SCALE GENOMIC DNA]</scope>
    <source>
        <strain evidence="6">MP5ACTX9</strain>
        <plasmid evidence="6">Plasmid pACIX901</plasmid>
    </source>
</reference>
<protein>
    <submittedName>
        <fullName evidence="5">Conserved repeat domain protein</fullName>
    </submittedName>
</protein>
<dbReference type="KEGG" id="acm:AciX9_3994"/>
<dbReference type="Pfam" id="PF01345">
    <property type="entry name" value="DUF11"/>
    <property type="match status" value="1"/>
</dbReference>
<sequence length="2563" mass="257250">MASLRNTLLISSLSAFLPFVTASLSAQAPKPLVSGHKQLDRTLPLAFEENAGQLAAGVGFLGRTQHYSVAIGSKDLRFSLPGAHKSSSVVMTFDGSSATAPVGITTAPLLTNYYMGKDPSDFKTGIRNYSRIGLNHVYPGIDAQFYASGEAIEHDFLVSPGADASAISMHLSGADKATLDAQGEVLIPAESGELRLKKPVAYQITPEGKHVEVAADFVLGGDASSRSLRFALGDYDHSRQLVIDPVIVYATYFSGSADSTATAIVANPAGDVFLTGYTRSPAADFGVTATTDNSGGETTGIAYFVARFNNTDKGSKVSWLTYVGVDAVDSKTTALALQPTPAGVVVVVGGTTAPVTTPAVTPTPTTGFLSFLKSADGTFNSTMPFAAATGGVADTGISAVTAVASDSLGNVIAVGNSTGSALATTTDAIVVDAPTLAVPVTKGVIVKLNATNTVTFASYLMGDTLNPFTTISSAAADPAGVSIYVGGYTVGDFPQAGTYSSGAMNQPNAGEPAGAYNSFAAQILPTGTATQATIGYSVWMAGSGSDQLNSIALDTSTKSSIGNLLIFGQTTSTDLPGANVTYTYFNTDTPVTTPTQGQVGATPVSGTLTKSATTNNSGFVVSVDQTGKPLVVTYLGGSGDDVINAGGVDTNGMVYAGGSSTSSQTMSYPPAVALGGPTTPVLPAGQDNTLVSSKHGFVIQLPAALSAVNYIANVGSPSGPDTGIGLALDSSNNAYLAANIAASLFPAYTPPGANSAFEKSAKTPAIASAYVAEIANSAPSQLTLTAIPLSDATVVSPLAPPTPVTGTPDPIGYAGTNVAVQYLWQLTDSSTALLTPLDIIVQIPATTGLTYSAPTITDVNDPTKNVGATCTLLASGDAYCTFLAFPQTTSGTNDTLLVTLPAMLTAQPTSSLILTATAVDAGSDTTSSSEQSNIQVPASFTITAQATVPAAGYAFTTNTGGSLPSTQVSYAFTISNTAPIGGDATGAIFKLNPALTNQFQIVSATLSPGAIGTCDTNGCTGLTITAGGSAIYTITGYIPDSELAGAASAISSDSFTPHVSSTLSTPGDLSYAPKTPIERGVHLVLGSSLSPSSTAINLGDSIAYTVTVGNNGPSATSGTDVLTVTLPTGFTPTSTGSFVCGNGTPVVCTINIAAIASGGSASPAYTISGKFLDNQNNAGILAAAVAEKFSATATLNGDFESTATAGGPDYATSASTTVQRTAVLSILNLGASLPQLDTTCAGGNGHCIYLSKTGDGSDTINYTFAVQNQGPNIAVGAQFTINLPSAPTNASGAHPLVFTVGNTTASATPLFGSKVTCSAPNASNQILCSGNIAFDPTIGTPTTVTIMGTAASDATSVPANAVFVTTAATLGSFGLSESANGAPAGNSALPLIEIDRAAHLVTTKVISLVGSTPSSPINLEENKASLLPGVNDTIKATISVGNSPLDDAPSVVLTDTLPAYFRMTQLQIPAGVTCTINGTAVTSPLTTGYVTGPVATPAVLTCALGTVAAKTATARVGSTPATITTPAVTITYSGKFIDNGASDDITGLAATKQAMAAVTLAGAASTTSFAVDPSASDATSQGASVNVVRSAHLLVRKTRNSAVAVSPFVDKDPNLDEKKAAFGVNDEIEYAVTLANGGVNTAVGVQFADILPPYFTVLKTYFVAGSSVAPDNAANLGPTTAAVPGLTCTKADGSALTLPIVTQGTSLPIICTYGTATAPIALAAGASKTGAFESTSSVQFVYQGKFQDNAPGLDNLGNGVSTYSVTSAPGDATVSSAKVVDPGPATDSKSAALAAYTIQRAAHLILMGAPRQTMTNETPLTAGANGPIIAEAEPSVGGGTPVFNCLRYKVYVQNSGPNISRLPTFTVVPPAGLNLASSAMGTTTTPGSDTPLPSTCSYGATTSTTISPTSVVTPLSELPGSALVIDVDGYFKLGTLAGVNSQLLPATLAYSALMDPGIVDTTGATFTPVSGPAVTVVNTPSGSNFIVAPFSSTGTQPATLTFAAVAAPGITTETTTNSFAARPMGISPDPRGSKTAIPLYQAGSAAPNFYTLGTTAALVNSGNPTNLCFANPAGGALSDGFAKPERVLLWPLAGYTSTNFIHTVPNIPAPAGDITTLVKPLTGTSYVEAGGSALPYTSFAGFPATQSQPAMVCGQVDGFAPVTAPLTVAVLEPVNFAPYQTPNSASISSTPGKGVSEVSFLFPTAHDYNEHDPCYTDSSTSGVGTNRGTCDDNKVLTTWIFGGEALIPSQSHVVGPLATAAGSAFVNSTVPYEVQGGETLFELVADQLAVAVYKAANFCDPGNAPGSYSPVTVPAPCPISIAGLSSNPPQEIVFSSADISDLTPSISGGGSGLIILPPATTPSSPSTTVLTGYTAAAATVTAGQTVGFQWKLGDIVPTATGGTYTLSCFGVDSATQSIVTPLPAGLTCQIGGTITFPANFTTATAPTNPAIYVVTSGTLNAQNRVPATLPTWKLVGGGVLAAMLIPFAVMRRRYPKRFGLLVLLLMLTGAAGLSGCGSGGIAGTTATTVTPAGSYYFRASATPATGSGILYSTAFSVKVVAGN</sequence>
<proteinExistence type="predicted"/>
<dbReference type="Pfam" id="PF25778">
    <property type="entry name" value="DUF7948"/>
    <property type="match status" value="1"/>
</dbReference>
<dbReference type="OrthoDB" id="127173at2"/>
<keyword evidence="1" id="KW-0812">Transmembrane</keyword>
<feature type="domain" description="DUF7948" evidence="4">
    <location>
        <begin position="47"/>
        <end position="246"/>
    </location>
</feature>
<evidence type="ECO:0000256" key="1">
    <source>
        <dbReference type="SAM" id="Phobius"/>
    </source>
</evidence>
<evidence type="ECO:0000313" key="5">
    <source>
        <dbReference type="EMBL" id="ADW70790.1"/>
    </source>
</evidence>
<dbReference type="Proteomes" id="UP000000343">
    <property type="component" value="Plasmid pACIX901"/>
</dbReference>
<accession>E8X5Q6</accession>
<dbReference type="NCBIfam" id="TIGR01451">
    <property type="entry name" value="B_ant_repeat"/>
    <property type="match status" value="1"/>
</dbReference>
<keyword evidence="2" id="KW-0732">Signal</keyword>
<dbReference type="InterPro" id="IPR001434">
    <property type="entry name" value="OmcB-like_DUF11"/>
</dbReference>